<feature type="transmembrane region" description="Helical" evidence="2">
    <location>
        <begin position="33"/>
        <end position="53"/>
    </location>
</feature>
<evidence type="ECO:0000256" key="1">
    <source>
        <dbReference type="SAM" id="MobiDB-lite"/>
    </source>
</evidence>
<dbReference type="RefSeq" id="WP_311332184.1">
    <property type="nucleotide sequence ID" value="NZ_JAVRHZ010000002.1"/>
</dbReference>
<evidence type="ECO:0000256" key="2">
    <source>
        <dbReference type="SAM" id="Phobius"/>
    </source>
</evidence>
<organism evidence="4 5">
    <name type="scientific">Patiriisocius hiemis</name>
    <dbReference type="NCBI Taxonomy" id="3075604"/>
    <lineage>
        <taxon>Bacteria</taxon>
        <taxon>Pseudomonadati</taxon>
        <taxon>Bacteroidota</taxon>
        <taxon>Flavobacteriia</taxon>
        <taxon>Flavobacteriales</taxon>
        <taxon>Flavobacteriaceae</taxon>
        <taxon>Patiriisocius</taxon>
    </lineage>
</organism>
<evidence type="ECO:0000313" key="5">
    <source>
        <dbReference type="Proteomes" id="UP001254488"/>
    </source>
</evidence>
<feature type="compositionally biased region" description="Low complexity" evidence="1">
    <location>
        <begin position="118"/>
        <end position="136"/>
    </location>
</feature>
<name>A0ABU2YAL3_9FLAO</name>
<dbReference type="SUPFAM" id="SSF74653">
    <property type="entry name" value="TolA/TonB C-terminal domain"/>
    <property type="match status" value="1"/>
</dbReference>
<proteinExistence type="predicted"/>
<dbReference type="Proteomes" id="UP001254488">
    <property type="component" value="Unassembled WGS sequence"/>
</dbReference>
<keyword evidence="2" id="KW-1133">Transmembrane helix</keyword>
<sequence length="266" mass="29751">MKSLDHNANQKKPFVSKRLDKKNINIKWNSVRYFQVGIIVSLLLVFGVVNMSFKIKETIINVEEPIFLEPEITMGPVTLEQPKVKIVAPKKKVVKKQPTPQKKITDVVKVDDNTATIDDTPVEPTDTPTNNPVVDDAPPTTTKPVEPSGPANIIGVEQVPIFPGCESQPTREEKIQCMSSKIGSFVSKKFDTDNFDYLESGKTHKIYVKFTIGDNGAVKDIETRAQYRGLEKEAERVINKLPLMEPGRQGSKTVDVVYMIPIAFKL</sequence>
<accession>A0ABU2YAL3</accession>
<gene>
    <name evidence="4" type="ORF">RM538_04365</name>
</gene>
<feature type="domain" description="TonB C-terminal" evidence="3">
    <location>
        <begin position="205"/>
        <end position="266"/>
    </location>
</feature>
<keyword evidence="2" id="KW-0812">Transmembrane</keyword>
<reference evidence="4 5" key="1">
    <citation type="submission" date="2023-09" db="EMBL/GenBank/DDBJ databases">
        <authorList>
            <person name="Rey-Velasco X."/>
        </authorList>
    </citation>
    <scope>NUCLEOTIDE SEQUENCE [LARGE SCALE GENOMIC DNA]</scope>
    <source>
        <strain evidence="4 5">W242</strain>
    </source>
</reference>
<evidence type="ECO:0000259" key="3">
    <source>
        <dbReference type="Pfam" id="PF03544"/>
    </source>
</evidence>
<dbReference type="EMBL" id="JAVRHZ010000002">
    <property type="protein sequence ID" value="MDT0555226.1"/>
    <property type="molecule type" value="Genomic_DNA"/>
</dbReference>
<dbReference type="InterPro" id="IPR037682">
    <property type="entry name" value="TonB_C"/>
</dbReference>
<dbReference type="Gene3D" id="3.30.1150.10">
    <property type="match status" value="1"/>
</dbReference>
<dbReference type="Pfam" id="PF03544">
    <property type="entry name" value="TonB_C"/>
    <property type="match status" value="1"/>
</dbReference>
<keyword evidence="5" id="KW-1185">Reference proteome</keyword>
<comment type="caution">
    <text evidence="4">The sequence shown here is derived from an EMBL/GenBank/DDBJ whole genome shotgun (WGS) entry which is preliminary data.</text>
</comment>
<keyword evidence="2" id="KW-0472">Membrane</keyword>
<evidence type="ECO:0000313" key="4">
    <source>
        <dbReference type="EMBL" id="MDT0555226.1"/>
    </source>
</evidence>
<feature type="region of interest" description="Disordered" evidence="1">
    <location>
        <begin position="115"/>
        <end position="151"/>
    </location>
</feature>
<protein>
    <submittedName>
        <fullName evidence="4">Energy transducer TonB</fullName>
    </submittedName>
</protein>